<protein>
    <submittedName>
        <fullName evidence="1">Uncharacterized protein</fullName>
    </submittedName>
</protein>
<dbReference type="AlphaFoldDB" id="A0A5B7CLJ2"/>
<gene>
    <name evidence="1" type="ORF">E2C01_003124</name>
</gene>
<dbReference type="Proteomes" id="UP000324222">
    <property type="component" value="Unassembled WGS sequence"/>
</dbReference>
<proteinExistence type="predicted"/>
<sequence length="55" mass="6494">MRSCQILRETVSYPCNKCVDLQKTSIIHIKSITLSISYNVFQIQEPFYSRQTIMH</sequence>
<evidence type="ECO:0000313" key="2">
    <source>
        <dbReference type="Proteomes" id="UP000324222"/>
    </source>
</evidence>
<reference evidence="1 2" key="1">
    <citation type="submission" date="2019-05" db="EMBL/GenBank/DDBJ databases">
        <title>Another draft genome of Portunus trituberculatus and its Hox gene families provides insights of decapod evolution.</title>
        <authorList>
            <person name="Jeong J.-H."/>
            <person name="Song I."/>
            <person name="Kim S."/>
            <person name="Choi T."/>
            <person name="Kim D."/>
            <person name="Ryu S."/>
            <person name="Kim W."/>
        </authorList>
    </citation>
    <scope>NUCLEOTIDE SEQUENCE [LARGE SCALE GENOMIC DNA]</scope>
    <source>
        <tissue evidence="1">Muscle</tissue>
    </source>
</reference>
<accession>A0A5B7CLJ2</accession>
<name>A0A5B7CLJ2_PORTR</name>
<keyword evidence="2" id="KW-1185">Reference proteome</keyword>
<comment type="caution">
    <text evidence="1">The sequence shown here is derived from an EMBL/GenBank/DDBJ whole genome shotgun (WGS) entry which is preliminary data.</text>
</comment>
<evidence type="ECO:0000313" key="1">
    <source>
        <dbReference type="EMBL" id="MPC10487.1"/>
    </source>
</evidence>
<organism evidence="1 2">
    <name type="scientific">Portunus trituberculatus</name>
    <name type="common">Swimming crab</name>
    <name type="synonym">Neptunus trituberculatus</name>
    <dbReference type="NCBI Taxonomy" id="210409"/>
    <lineage>
        <taxon>Eukaryota</taxon>
        <taxon>Metazoa</taxon>
        <taxon>Ecdysozoa</taxon>
        <taxon>Arthropoda</taxon>
        <taxon>Crustacea</taxon>
        <taxon>Multicrustacea</taxon>
        <taxon>Malacostraca</taxon>
        <taxon>Eumalacostraca</taxon>
        <taxon>Eucarida</taxon>
        <taxon>Decapoda</taxon>
        <taxon>Pleocyemata</taxon>
        <taxon>Brachyura</taxon>
        <taxon>Eubrachyura</taxon>
        <taxon>Portunoidea</taxon>
        <taxon>Portunidae</taxon>
        <taxon>Portuninae</taxon>
        <taxon>Portunus</taxon>
    </lineage>
</organism>
<dbReference type="EMBL" id="VSRR010000119">
    <property type="protein sequence ID" value="MPC10487.1"/>
    <property type="molecule type" value="Genomic_DNA"/>
</dbReference>